<reference evidence="2 3" key="1">
    <citation type="journal article" date="2015" name="Genome Biol.">
        <title>Comparative genomics of Steinernema reveals deeply conserved gene regulatory networks.</title>
        <authorList>
            <person name="Dillman A.R."/>
            <person name="Macchietto M."/>
            <person name="Porter C.F."/>
            <person name="Rogers A."/>
            <person name="Williams B."/>
            <person name="Antoshechkin I."/>
            <person name="Lee M.M."/>
            <person name="Goodwin Z."/>
            <person name="Lu X."/>
            <person name="Lewis E.E."/>
            <person name="Goodrich-Blair H."/>
            <person name="Stock S.P."/>
            <person name="Adams B.J."/>
            <person name="Sternberg P.W."/>
            <person name="Mortazavi A."/>
        </authorList>
    </citation>
    <scope>NUCLEOTIDE SEQUENCE [LARGE SCALE GENOMIC DNA]</scope>
    <source>
        <strain evidence="2 3">ALL</strain>
    </source>
</reference>
<organism evidence="2 3">
    <name type="scientific">Steinernema carpocapsae</name>
    <name type="common">Entomopathogenic nematode</name>
    <dbReference type="NCBI Taxonomy" id="34508"/>
    <lineage>
        <taxon>Eukaryota</taxon>
        <taxon>Metazoa</taxon>
        <taxon>Ecdysozoa</taxon>
        <taxon>Nematoda</taxon>
        <taxon>Chromadorea</taxon>
        <taxon>Rhabditida</taxon>
        <taxon>Tylenchina</taxon>
        <taxon>Panagrolaimomorpha</taxon>
        <taxon>Strongyloidoidea</taxon>
        <taxon>Steinernematidae</taxon>
        <taxon>Steinernema</taxon>
    </lineage>
</organism>
<keyword evidence="1" id="KW-0472">Membrane</keyword>
<evidence type="ECO:0000313" key="3">
    <source>
        <dbReference type="Proteomes" id="UP000298663"/>
    </source>
</evidence>
<keyword evidence="3" id="KW-1185">Reference proteome</keyword>
<reference evidence="2 3" key="2">
    <citation type="journal article" date="2019" name="G3 (Bethesda)">
        <title>Hybrid Assembly of the Genome of the Entomopathogenic Nematode Steinernema carpocapsae Identifies the X-Chromosome.</title>
        <authorList>
            <person name="Serra L."/>
            <person name="Macchietto M."/>
            <person name="Macias-Munoz A."/>
            <person name="McGill C.J."/>
            <person name="Rodriguez I.M."/>
            <person name="Rodriguez B."/>
            <person name="Murad R."/>
            <person name="Mortazavi A."/>
        </authorList>
    </citation>
    <scope>NUCLEOTIDE SEQUENCE [LARGE SCALE GENOMIC DNA]</scope>
    <source>
        <strain evidence="2 3">ALL</strain>
    </source>
</reference>
<evidence type="ECO:0000313" key="2">
    <source>
        <dbReference type="EMBL" id="TKR96116.1"/>
    </source>
</evidence>
<keyword evidence="1" id="KW-0812">Transmembrane</keyword>
<feature type="transmembrane region" description="Helical" evidence="1">
    <location>
        <begin position="20"/>
        <end position="39"/>
    </location>
</feature>
<evidence type="ECO:0000256" key="1">
    <source>
        <dbReference type="SAM" id="Phobius"/>
    </source>
</evidence>
<dbReference type="Proteomes" id="UP000298663">
    <property type="component" value="Unassembled WGS sequence"/>
</dbReference>
<dbReference type="EMBL" id="AZBU02000002">
    <property type="protein sequence ID" value="TKR96116.1"/>
    <property type="molecule type" value="Genomic_DNA"/>
</dbReference>
<proteinExistence type="predicted"/>
<keyword evidence="1" id="KW-1133">Transmembrane helix</keyword>
<gene>
    <name evidence="2" type="ORF">L596_010179</name>
</gene>
<protein>
    <submittedName>
        <fullName evidence="2">Uncharacterized protein</fullName>
    </submittedName>
</protein>
<dbReference type="AlphaFoldDB" id="A0A4U5PI44"/>
<name>A0A4U5PI44_STECR</name>
<sequence length="70" mass="8047">MGREGDFEDRPKCLQCYFGLYFVTDWSLIFVCILVGNGIEMRAKIEPSWAEFDEQAVAVLQHFISDKIAV</sequence>
<comment type="caution">
    <text evidence="2">The sequence shown here is derived from an EMBL/GenBank/DDBJ whole genome shotgun (WGS) entry which is preliminary data.</text>
</comment>
<accession>A0A4U5PI44</accession>